<reference evidence="1" key="1">
    <citation type="submission" date="2020-11" db="EMBL/GenBank/DDBJ databases">
        <title>Sequencing the genomes of 1000 actinobacteria strains.</title>
        <authorList>
            <person name="Klenk H.-P."/>
        </authorList>
    </citation>
    <scope>NUCLEOTIDE SEQUENCE</scope>
    <source>
        <strain evidence="1">DSM 45356</strain>
    </source>
</reference>
<evidence type="ECO:0000313" key="1">
    <source>
        <dbReference type="EMBL" id="MBG6136018.1"/>
    </source>
</evidence>
<dbReference type="EMBL" id="JADOUF010000001">
    <property type="protein sequence ID" value="MBG6136018.1"/>
    <property type="molecule type" value="Genomic_DNA"/>
</dbReference>
<dbReference type="AlphaFoldDB" id="A0A8J7GQ65"/>
<protein>
    <submittedName>
        <fullName evidence="1">Uncharacterized protein</fullName>
    </submittedName>
</protein>
<comment type="caution">
    <text evidence="1">The sequence shown here is derived from an EMBL/GenBank/DDBJ whole genome shotgun (WGS) entry which is preliminary data.</text>
</comment>
<dbReference type="RefSeq" id="WP_197003060.1">
    <property type="nucleotide sequence ID" value="NZ_BONS01000001.1"/>
</dbReference>
<evidence type="ECO:0000313" key="2">
    <source>
        <dbReference type="Proteomes" id="UP000622552"/>
    </source>
</evidence>
<organism evidence="1 2">
    <name type="scientific">Longispora fulva</name>
    <dbReference type="NCBI Taxonomy" id="619741"/>
    <lineage>
        <taxon>Bacteria</taxon>
        <taxon>Bacillati</taxon>
        <taxon>Actinomycetota</taxon>
        <taxon>Actinomycetes</taxon>
        <taxon>Micromonosporales</taxon>
        <taxon>Micromonosporaceae</taxon>
        <taxon>Longispora</taxon>
    </lineage>
</organism>
<proteinExistence type="predicted"/>
<dbReference type="Proteomes" id="UP000622552">
    <property type="component" value="Unassembled WGS sequence"/>
</dbReference>
<gene>
    <name evidence="1" type="ORF">IW245_002212</name>
</gene>
<name>A0A8J7GQ65_9ACTN</name>
<keyword evidence="2" id="KW-1185">Reference proteome</keyword>
<accession>A0A8J7GQ65</accession>
<sequence>MNTRLAEPAAEVVSTAGMGDFRDPPGAGVLAVTTARRAVLGHRWLGTVGPARSAWWTRGEFADLTKDGLQLAKHPDAEAVVLIGPGTASVRVRLAVAFARHLAERPRLGPRYVPITSPSPVPVPGGAVCVAHLVTVGHGRPAVDTALWEITTPAREYLRQGVAGPDPAVRAWVDTHAHQLAGLRNAARTSRLPRTPAGRALAALLDGQPLTVPFACVHSALLADVLRSAEPRTP</sequence>